<feature type="transmembrane region" description="Helical" evidence="2">
    <location>
        <begin position="69"/>
        <end position="87"/>
    </location>
</feature>
<evidence type="ECO:0000259" key="3">
    <source>
        <dbReference type="Pfam" id="PF03372"/>
    </source>
</evidence>
<dbReference type="AlphaFoldDB" id="A0A5C6C1Y3"/>
<dbReference type="EMBL" id="SJPT01000011">
    <property type="protein sequence ID" value="TWU17526.1"/>
    <property type="molecule type" value="Genomic_DNA"/>
</dbReference>
<sequence>MKITLSMTHHDAPQPDSENNLFRETHSDGRLVKRSVANLLVAISVFSLVTMIAGMLGKWHFLLDLASHLRVQATIAVLASGVMLAMLGRRRVATACVLVGIGMATTLTPYYWPPKPMTGKTYRLMTANVLTRNTNKSLVLQSIDQMDPDFVLLQETDNAWTQAIQRGLHQKYPYHRLEPRDDNFGIAMFSKHRWSKCEVISFSPEIQLPSLIAEFQLPDGTELQLIATHPLPPIRHSTWTARNRAFKGVAKEVQQRGSHRTIVAGDLNSTPWSYWFKRLLKESGLRDSSRGQGLQSTWNPTSLPFPGLAIDHVLVGSEIEIADRMVGPSIGSDHRPVIVDFR</sequence>
<feature type="domain" description="Endonuclease/exonuclease/phosphatase" evidence="3">
    <location>
        <begin position="125"/>
        <end position="334"/>
    </location>
</feature>
<protein>
    <recommendedName>
        <fullName evidence="3">Endonuclease/exonuclease/phosphatase domain-containing protein</fullName>
    </recommendedName>
</protein>
<dbReference type="GO" id="GO:0006506">
    <property type="term" value="P:GPI anchor biosynthetic process"/>
    <property type="evidence" value="ECO:0007669"/>
    <property type="project" value="TreeGrafter"/>
</dbReference>
<gene>
    <name evidence="4" type="ORF">Pla52o_50820</name>
</gene>
<dbReference type="InterPro" id="IPR005135">
    <property type="entry name" value="Endo/exonuclease/phosphatase"/>
</dbReference>
<dbReference type="OrthoDB" id="9796594at2"/>
<dbReference type="SUPFAM" id="SSF56219">
    <property type="entry name" value="DNase I-like"/>
    <property type="match status" value="1"/>
</dbReference>
<feature type="transmembrane region" description="Helical" evidence="2">
    <location>
        <begin position="92"/>
        <end position="112"/>
    </location>
</feature>
<organism evidence="4 5">
    <name type="scientific">Novipirellula galeiformis</name>
    <dbReference type="NCBI Taxonomy" id="2528004"/>
    <lineage>
        <taxon>Bacteria</taxon>
        <taxon>Pseudomonadati</taxon>
        <taxon>Planctomycetota</taxon>
        <taxon>Planctomycetia</taxon>
        <taxon>Pirellulales</taxon>
        <taxon>Pirellulaceae</taxon>
        <taxon>Novipirellula</taxon>
    </lineage>
</organism>
<evidence type="ECO:0000256" key="1">
    <source>
        <dbReference type="SAM" id="MobiDB-lite"/>
    </source>
</evidence>
<dbReference type="InterPro" id="IPR036691">
    <property type="entry name" value="Endo/exonu/phosph_ase_sf"/>
</dbReference>
<feature type="region of interest" description="Disordered" evidence="1">
    <location>
        <begin position="1"/>
        <end position="20"/>
    </location>
</feature>
<evidence type="ECO:0000313" key="5">
    <source>
        <dbReference type="Proteomes" id="UP000316304"/>
    </source>
</evidence>
<dbReference type="InterPro" id="IPR051916">
    <property type="entry name" value="GPI-anchor_lipid_remodeler"/>
</dbReference>
<comment type="caution">
    <text evidence="4">The sequence shown here is derived from an EMBL/GenBank/DDBJ whole genome shotgun (WGS) entry which is preliminary data.</text>
</comment>
<dbReference type="RefSeq" id="WP_146597028.1">
    <property type="nucleotide sequence ID" value="NZ_SJPT01000011.1"/>
</dbReference>
<accession>A0A5C6C1Y3</accession>
<keyword evidence="2" id="KW-0472">Membrane</keyword>
<keyword evidence="2" id="KW-0812">Transmembrane</keyword>
<keyword evidence="5" id="KW-1185">Reference proteome</keyword>
<dbReference type="Pfam" id="PF03372">
    <property type="entry name" value="Exo_endo_phos"/>
    <property type="match status" value="1"/>
</dbReference>
<evidence type="ECO:0000256" key="2">
    <source>
        <dbReference type="SAM" id="Phobius"/>
    </source>
</evidence>
<dbReference type="GO" id="GO:0016020">
    <property type="term" value="C:membrane"/>
    <property type="evidence" value="ECO:0007669"/>
    <property type="project" value="GOC"/>
</dbReference>
<proteinExistence type="predicted"/>
<dbReference type="Gene3D" id="3.60.10.10">
    <property type="entry name" value="Endonuclease/exonuclease/phosphatase"/>
    <property type="match status" value="1"/>
</dbReference>
<dbReference type="PANTHER" id="PTHR14859">
    <property type="entry name" value="CALCOFLUOR WHITE HYPERSENSITIVE PROTEIN PRECURSOR"/>
    <property type="match status" value="1"/>
</dbReference>
<feature type="transmembrane region" description="Helical" evidence="2">
    <location>
        <begin position="36"/>
        <end position="57"/>
    </location>
</feature>
<name>A0A5C6C1Y3_9BACT</name>
<dbReference type="Proteomes" id="UP000316304">
    <property type="component" value="Unassembled WGS sequence"/>
</dbReference>
<dbReference type="GO" id="GO:0003824">
    <property type="term" value="F:catalytic activity"/>
    <property type="evidence" value="ECO:0007669"/>
    <property type="project" value="InterPro"/>
</dbReference>
<reference evidence="4 5" key="1">
    <citation type="submission" date="2019-02" db="EMBL/GenBank/DDBJ databases">
        <title>Deep-cultivation of Planctomycetes and their phenomic and genomic characterization uncovers novel biology.</title>
        <authorList>
            <person name="Wiegand S."/>
            <person name="Jogler M."/>
            <person name="Boedeker C."/>
            <person name="Pinto D."/>
            <person name="Vollmers J."/>
            <person name="Rivas-Marin E."/>
            <person name="Kohn T."/>
            <person name="Peeters S.H."/>
            <person name="Heuer A."/>
            <person name="Rast P."/>
            <person name="Oberbeckmann S."/>
            <person name="Bunk B."/>
            <person name="Jeske O."/>
            <person name="Meyerdierks A."/>
            <person name="Storesund J.E."/>
            <person name="Kallscheuer N."/>
            <person name="Luecker S."/>
            <person name="Lage O.M."/>
            <person name="Pohl T."/>
            <person name="Merkel B.J."/>
            <person name="Hornburger P."/>
            <person name="Mueller R.-W."/>
            <person name="Bruemmer F."/>
            <person name="Labrenz M."/>
            <person name="Spormann A.M."/>
            <person name="Op Den Camp H."/>
            <person name="Overmann J."/>
            <person name="Amann R."/>
            <person name="Jetten M.S.M."/>
            <person name="Mascher T."/>
            <person name="Medema M.H."/>
            <person name="Devos D.P."/>
            <person name="Kaster A.-K."/>
            <person name="Ovreas L."/>
            <person name="Rohde M."/>
            <person name="Galperin M.Y."/>
            <person name="Jogler C."/>
        </authorList>
    </citation>
    <scope>NUCLEOTIDE SEQUENCE [LARGE SCALE GENOMIC DNA]</scope>
    <source>
        <strain evidence="4 5">Pla52o</strain>
    </source>
</reference>
<dbReference type="PANTHER" id="PTHR14859:SF15">
    <property type="entry name" value="ENDONUCLEASE_EXONUCLEASE_PHOSPHATASE DOMAIN-CONTAINING PROTEIN"/>
    <property type="match status" value="1"/>
</dbReference>
<evidence type="ECO:0000313" key="4">
    <source>
        <dbReference type="EMBL" id="TWU17526.1"/>
    </source>
</evidence>
<keyword evidence="2" id="KW-1133">Transmembrane helix</keyword>